<dbReference type="EMBL" id="VDUW01000001">
    <property type="protein sequence ID" value="TXL67469.1"/>
    <property type="molecule type" value="Genomic_DNA"/>
</dbReference>
<dbReference type="Proteomes" id="UP000321574">
    <property type="component" value="Unassembled WGS sequence"/>
</dbReference>
<name>A0A5C8P1I8_9BACI</name>
<evidence type="ECO:0000313" key="2">
    <source>
        <dbReference type="Proteomes" id="UP000321574"/>
    </source>
</evidence>
<sequence>MENFYKCEVNNGDTRHSVIISTNETFLQQYNKNKKEKFEELKENAYDKVIANAISIGVSIDRDNLILVYYKEMTKEEVDLEMEEAKFEEEWYEELLNEFE</sequence>
<keyword evidence="2" id="KW-1185">Reference proteome</keyword>
<dbReference type="RefSeq" id="WP_147664919.1">
    <property type="nucleotide sequence ID" value="NZ_VDUW01000001.1"/>
</dbReference>
<gene>
    <name evidence="1" type="ORF">FHP05_00150</name>
</gene>
<protein>
    <submittedName>
        <fullName evidence="1">Uncharacterized protein</fullName>
    </submittedName>
</protein>
<comment type="caution">
    <text evidence="1">The sequence shown here is derived from an EMBL/GenBank/DDBJ whole genome shotgun (WGS) entry which is preliminary data.</text>
</comment>
<organism evidence="1 2">
    <name type="scientific">Cerasibacillus terrae</name>
    <dbReference type="NCBI Taxonomy" id="2498845"/>
    <lineage>
        <taxon>Bacteria</taxon>
        <taxon>Bacillati</taxon>
        <taxon>Bacillota</taxon>
        <taxon>Bacilli</taxon>
        <taxon>Bacillales</taxon>
        <taxon>Bacillaceae</taxon>
        <taxon>Cerasibacillus</taxon>
    </lineage>
</organism>
<accession>A0A5C8P1I8</accession>
<reference evidence="1 2" key="1">
    <citation type="submission" date="2019-06" db="EMBL/GenBank/DDBJ databases">
        <title>Cerasibacillus sp. nov., isolated from maize field.</title>
        <authorList>
            <person name="Lin S.-Y."/>
            <person name="Tsai C.-F."/>
            <person name="Young C.-C."/>
        </authorList>
    </citation>
    <scope>NUCLEOTIDE SEQUENCE [LARGE SCALE GENOMIC DNA]</scope>
    <source>
        <strain evidence="1 2">CC-CFT480</strain>
    </source>
</reference>
<dbReference type="AlphaFoldDB" id="A0A5C8P1I8"/>
<evidence type="ECO:0000313" key="1">
    <source>
        <dbReference type="EMBL" id="TXL67469.1"/>
    </source>
</evidence>
<proteinExistence type="predicted"/>